<reference evidence="5" key="1">
    <citation type="submission" date="2022-11" db="EMBL/GenBank/DDBJ databases">
        <title>Dyadobacter pollutisoli sp. nov., isolated from plastic dumped soil.</title>
        <authorList>
            <person name="Kim J.M."/>
            <person name="Kim K.R."/>
            <person name="Lee J.K."/>
            <person name="Hao L."/>
            <person name="Jeon C.O."/>
        </authorList>
    </citation>
    <scope>NUCLEOTIDE SEQUENCE</scope>
    <source>
        <strain evidence="5">U1</strain>
    </source>
</reference>
<feature type="domain" description="Response regulatory" evidence="4">
    <location>
        <begin position="5"/>
        <end position="120"/>
    </location>
</feature>
<keyword evidence="2" id="KW-0597">Phosphoprotein</keyword>
<dbReference type="SMART" id="SM00421">
    <property type="entry name" value="HTH_LUXR"/>
    <property type="match status" value="1"/>
</dbReference>
<dbReference type="PRINTS" id="PR00038">
    <property type="entry name" value="HTHLUXR"/>
</dbReference>
<dbReference type="Pfam" id="PF00196">
    <property type="entry name" value="GerE"/>
    <property type="match status" value="1"/>
</dbReference>
<dbReference type="CDD" id="cd06170">
    <property type="entry name" value="LuxR_C_like"/>
    <property type="match status" value="1"/>
</dbReference>
<sequence>MSEIRVLIVEDDPIIAEDIKEMLTNVDYTVLGIAYSKMEAIRLIDLYAPDLALLDINLNGSYEGFDIATHINNTRKIPFLYLTSYSGKEFVNQAKITSPMGYIIKPFNEAELYSSIEVALYNFSRFLLPASLNKDQINSILFTPLTDREFEILTGLYEGVTNQQLANRNFVSVNTVKTHLKNIYEKLETHTRSETISKLTEMLH</sequence>
<dbReference type="GO" id="GO:0003677">
    <property type="term" value="F:DNA binding"/>
    <property type="evidence" value="ECO:0007669"/>
    <property type="project" value="UniProtKB-KW"/>
</dbReference>
<proteinExistence type="predicted"/>
<dbReference type="EMBL" id="CP112998">
    <property type="protein sequence ID" value="WAC12978.1"/>
    <property type="molecule type" value="Genomic_DNA"/>
</dbReference>
<dbReference type="RefSeq" id="WP_244825067.1">
    <property type="nucleotide sequence ID" value="NZ_CP112998.1"/>
</dbReference>
<evidence type="ECO:0000259" key="3">
    <source>
        <dbReference type="PROSITE" id="PS50043"/>
    </source>
</evidence>
<dbReference type="InterPro" id="IPR036388">
    <property type="entry name" value="WH-like_DNA-bd_sf"/>
</dbReference>
<dbReference type="AlphaFoldDB" id="A0A9E8SLF0"/>
<dbReference type="PROSITE" id="PS50110">
    <property type="entry name" value="RESPONSE_REGULATORY"/>
    <property type="match status" value="1"/>
</dbReference>
<dbReference type="GO" id="GO:0006355">
    <property type="term" value="P:regulation of DNA-templated transcription"/>
    <property type="evidence" value="ECO:0007669"/>
    <property type="project" value="InterPro"/>
</dbReference>
<gene>
    <name evidence="5" type="ORF">ON006_03225</name>
</gene>
<keyword evidence="6" id="KW-1185">Reference proteome</keyword>
<dbReference type="SUPFAM" id="SSF52172">
    <property type="entry name" value="CheY-like"/>
    <property type="match status" value="1"/>
</dbReference>
<dbReference type="InterPro" id="IPR016032">
    <property type="entry name" value="Sig_transdc_resp-reg_C-effctor"/>
</dbReference>
<dbReference type="PROSITE" id="PS50043">
    <property type="entry name" value="HTH_LUXR_2"/>
    <property type="match status" value="1"/>
</dbReference>
<feature type="domain" description="HTH luxR-type" evidence="3">
    <location>
        <begin position="138"/>
        <end position="203"/>
    </location>
</feature>
<dbReference type="Gene3D" id="3.40.50.2300">
    <property type="match status" value="1"/>
</dbReference>
<evidence type="ECO:0000313" key="5">
    <source>
        <dbReference type="EMBL" id="WAC12978.1"/>
    </source>
</evidence>
<evidence type="ECO:0000313" key="6">
    <source>
        <dbReference type="Proteomes" id="UP001164653"/>
    </source>
</evidence>
<dbReference type="KEGG" id="dpf:ON006_03225"/>
<accession>A0A9E8SLF0</accession>
<evidence type="ECO:0000259" key="4">
    <source>
        <dbReference type="PROSITE" id="PS50110"/>
    </source>
</evidence>
<dbReference type="Pfam" id="PF00072">
    <property type="entry name" value="Response_reg"/>
    <property type="match status" value="1"/>
</dbReference>
<feature type="modified residue" description="4-aspartylphosphate" evidence="2">
    <location>
        <position position="55"/>
    </location>
</feature>
<dbReference type="SMART" id="SM00448">
    <property type="entry name" value="REC"/>
    <property type="match status" value="1"/>
</dbReference>
<dbReference type="GO" id="GO:0000160">
    <property type="term" value="P:phosphorelay signal transduction system"/>
    <property type="evidence" value="ECO:0007669"/>
    <property type="project" value="InterPro"/>
</dbReference>
<dbReference type="InterPro" id="IPR000792">
    <property type="entry name" value="Tscrpt_reg_LuxR_C"/>
</dbReference>
<protein>
    <submittedName>
        <fullName evidence="5">Response regulator transcription factor</fullName>
    </submittedName>
</protein>
<dbReference type="InterPro" id="IPR011006">
    <property type="entry name" value="CheY-like_superfamily"/>
</dbReference>
<evidence type="ECO:0000256" key="2">
    <source>
        <dbReference type="PROSITE-ProRule" id="PRU00169"/>
    </source>
</evidence>
<organism evidence="5 6">
    <name type="scientific">Dyadobacter pollutisoli</name>
    <dbReference type="NCBI Taxonomy" id="2910158"/>
    <lineage>
        <taxon>Bacteria</taxon>
        <taxon>Pseudomonadati</taxon>
        <taxon>Bacteroidota</taxon>
        <taxon>Cytophagia</taxon>
        <taxon>Cytophagales</taxon>
        <taxon>Spirosomataceae</taxon>
        <taxon>Dyadobacter</taxon>
    </lineage>
</organism>
<dbReference type="CDD" id="cd17534">
    <property type="entry name" value="REC_DC-like"/>
    <property type="match status" value="1"/>
</dbReference>
<dbReference type="PANTHER" id="PTHR43214">
    <property type="entry name" value="TWO-COMPONENT RESPONSE REGULATOR"/>
    <property type="match status" value="1"/>
</dbReference>
<dbReference type="Gene3D" id="1.10.10.10">
    <property type="entry name" value="Winged helix-like DNA-binding domain superfamily/Winged helix DNA-binding domain"/>
    <property type="match status" value="1"/>
</dbReference>
<dbReference type="Proteomes" id="UP001164653">
    <property type="component" value="Chromosome"/>
</dbReference>
<keyword evidence="1" id="KW-0238">DNA-binding</keyword>
<dbReference type="SUPFAM" id="SSF46894">
    <property type="entry name" value="C-terminal effector domain of the bipartite response regulators"/>
    <property type="match status" value="1"/>
</dbReference>
<name>A0A9E8SLF0_9BACT</name>
<evidence type="ECO:0000256" key="1">
    <source>
        <dbReference type="ARBA" id="ARBA00023125"/>
    </source>
</evidence>
<dbReference type="InterPro" id="IPR001789">
    <property type="entry name" value="Sig_transdc_resp-reg_receiver"/>
</dbReference>
<dbReference type="InterPro" id="IPR039420">
    <property type="entry name" value="WalR-like"/>
</dbReference>